<dbReference type="Proteomes" id="UP001244341">
    <property type="component" value="Chromosome 9b"/>
</dbReference>
<proteinExistence type="predicted"/>
<protein>
    <submittedName>
        <fullName evidence="1">Uncharacterized protein</fullName>
    </submittedName>
</protein>
<keyword evidence="2" id="KW-1185">Reference proteome</keyword>
<evidence type="ECO:0000313" key="1">
    <source>
        <dbReference type="EMBL" id="WIA17981.1"/>
    </source>
</evidence>
<gene>
    <name evidence="1" type="ORF">OEZ85_009470</name>
</gene>
<reference evidence="1 2" key="1">
    <citation type="submission" date="2023-05" db="EMBL/GenBank/DDBJ databases">
        <title>A 100% complete, gapless, phased diploid assembly of the Scenedesmus obliquus UTEX 3031 genome.</title>
        <authorList>
            <person name="Biondi T.C."/>
            <person name="Hanschen E.R."/>
            <person name="Kwon T."/>
            <person name="Eng W."/>
            <person name="Kruse C.P.S."/>
            <person name="Koehler S.I."/>
            <person name="Kunde Y."/>
            <person name="Gleasner C.D."/>
            <person name="You Mak K.T."/>
            <person name="Polle J."/>
            <person name="Hovde B.T."/>
            <person name="Starkenburg S.R."/>
        </authorList>
    </citation>
    <scope>NUCLEOTIDE SEQUENCE [LARGE SCALE GENOMIC DNA]</scope>
    <source>
        <strain evidence="1 2">DOE0152z</strain>
    </source>
</reference>
<dbReference type="EMBL" id="CP126216">
    <property type="protein sequence ID" value="WIA17981.1"/>
    <property type="molecule type" value="Genomic_DNA"/>
</dbReference>
<evidence type="ECO:0000313" key="2">
    <source>
        <dbReference type="Proteomes" id="UP001244341"/>
    </source>
</evidence>
<accession>A0ABY8U928</accession>
<sequence length="71" mass="7432">MCGDAKDIVETFTGKVASASISCHQEGKPAVWTGIGANIKSDGIRGNEVHARAWADAGNICVWTMTVVVEA</sequence>
<name>A0ABY8U928_TETOB</name>
<organism evidence="1 2">
    <name type="scientific">Tetradesmus obliquus</name>
    <name type="common">Green alga</name>
    <name type="synonym">Acutodesmus obliquus</name>
    <dbReference type="NCBI Taxonomy" id="3088"/>
    <lineage>
        <taxon>Eukaryota</taxon>
        <taxon>Viridiplantae</taxon>
        <taxon>Chlorophyta</taxon>
        <taxon>core chlorophytes</taxon>
        <taxon>Chlorophyceae</taxon>
        <taxon>CS clade</taxon>
        <taxon>Sphaeropleales</taxon>
        <taxon>Scenedesmaceae</taxon>
        <taxon>Tetradesmus</taxon>
    </lineage>
</organism>